<dbReference type="PANTHER" id="PTHR12302:SF3">
    <property type="entry name" value="SERINE_THREONINE-PROTEIN KINASE 31"/>
    <property type="match status" value="1"/>
</dbReference>
<keyword evidence="2" id="KW-0255">Endonuclease</keyword>
<dbReference type="CDD" id="cd00175">
    <property type="entry name" value="SNc"/>
    <property type="match status" value="1"/>
</dbReference>
<dbReference type="PROSITE" id="PS50830">
    <property type="entry name" value="TNASE_3"/>
    <property type="match status" value="1"/>
</dbReference>
<dbReference type="Proteomes" id="UP000229329">
    <property type="component" value="Unassembled WGS sequence"/>
</dbReference>
<name>A0A2M8S5Y1_9PAST</name>
<feature type="signal peptide" evidence="4">
    <location>
        <begin position="1"/>
        <end position="18"/>
    </location>
</feature>
<dbReference type="EMBL" id="PHHA01000002">
    <property type="protein sequence ID" value="PJG86565.1"/>
    <property type="molecule type" value="Genomic_DNA"/>
</dbReference>
<dbReference type="PANTHER" id="PTHR12302">
    <property type="entry name" value="EBNA2 BINDING PROTEIN P100"/>
    <property type="match status" value="1"/>
</dbReference>
<evidence type="ECO:0000256" key="1">
    <source>
        <dbReference type="ARBA" id="ARBA00022722"/>
    </source>
</evidence>
<dbReference type="OrthoDB" id="9805504at2"/>
<dbReference type="Pfam" id="PF00565">
    <property type="entry name" value="SNase"/>
    <property type="match status" value="1"/>
</dbReference>
<dbReference type="InterPro" id="IPR035437">
    <property type="entry name" value="SNase_OB-fold_sf"/>
</dbReference>
<dbReference type="PROSITE" id="PS01284">
    <property type="entry name" value="TNASE_2"/>
    <property type="match status" value="1"/>
</dbReference>
<protein>
    <submittedName>
        <fullName evidence="6">Nuclease</fullName>
    </submittedName>
</protein>
<keyword evidence="1" id="KW-0540">Nuclease</keyword>
<sequence length="161" mass="18712">MRLILFLICLCFSLTSFSNRTLHCRVISISDGDTFTCLLNNKKTIKVRLNEIDAPESAQPFGHRARQTLAQLIHKQPVRLHISGYDRYQRTLATVYNQHGQNINLIMVQSGMAWAYHQYVKSPIYFQAQAKAERQRIGLWRDPAPIPPSLWRKQKSTYSKH</sequence>
<evidence type="ECO:0000256" key="3">
    <source>
        <dbReference type="ARBA" id="ARBA00022801"/>
    </source>
</evidence>
<gene>
    <name evidence="6" type="ORF">CVP05_01800</name>
</gene>
<evidence type="ECO:0000313" key="6">
    <source>
        <dbReference type="EMBL" id="PJG86565.1"/>
    </source>
</evidence>
<proteinExistence type="predicted"/>
<dbReference type="GO" id="GO:0004519">
    <property type="term" value="F:endonuclease activity"/>
    <property type="evidence" value="ECO:0007669"/>
    <property type="project" value="UniProtKB-KW"/>
</dbReference>
<dbReference type="AlphaFoldDB" id="A0A2M8S5Y1"/>
<organism evidence="6 7">
    <name type="scientific">Conservatibacter flavescens</name>
    <dbReference type="NCBI Taxonomy" id="28161"/>
    <lineage>
        <taxon>Bacteria</taxon>
        <taxon>Pseudomonadati</taxon>
        <taxon>Pseudomonadota</taxon>
        <taxon>Gammaproteobacteria</taxon>
        <taxon>Pasteurellales</taxon>
        <taxon>Pasteurellaceae</taxon>
        <taxon>Conservatibacter</taxon>
    </lineage>
</organism>
<feature type="chain" id="PRO_5014611374" evidence="4">
    <location>
        <begin position="19"/>
        <end position="161"/>
    </location>
</feature>
<keyword evidence="3" id="KW-0378">Hydrolase</keyword>
<evidence type="ECO:0000256" key="2">
    <source>
        <dbReference type="ARBA" id="ARBA00022759"/>
    </source>
</evidence>
<dbReference type="InterPro" id="IPR002071">
    <property type="entry name" value="Thermonucl_AS"/>
</dbReference>
<dbReference type="SUPFAM" id="SSF50199">
    <property type="entry name" value="Staphylococcal nuclease"/>
    <property type="match status" value="1"/>
</dbReference>
<evidence type="ECO:0000313" key="7">
    <source>
        <dbReference type="Proteomes" id="UP000229329"/>
    </source>
</evidence>
<reference evidence="6 7" key="1">
    <citation type="submission" date="2017-11" db="EMBL/GenBank/DDBJ databases">
        <title>Reclassification of Bisgaard taxon 7 as Conservatibacter flavescens gen. nov., sp. nov.</title>
        <authorList>
            <person name="Christensen H."/>
        </authorList>
    </citation>
    <scope>NUCLEOTIDE SEQUENCE [LARGE SCALE GENOMIC DNA]</scope>
    <source>
        <strain evidence="6 7">7_4</strain>
    </source>
</reference>
<dbReference type="SMART" id="SM00318">
    <property type="entry name" value="SNc"/>
    <property type="match status" value="1"/>
</dbReference>
<dbReference type="RefSeq" id="WP_100287840.1">
    <property type="nucleotide sequence ID" value="NZ_PHHA01000002.1"/>
</dbReference>
<dbReference type="GO" id="GO:0003676">
    <property type="term" value="F:nucleic acid binding"/>
    <property type="evidence" value="ECO:0007669"/>
    <property type="project" value="InterPro"/>
</dbReference>
<comment type="caution">
    <text evidence="6">The sequence shown here is derived from an EMBL/GenBank/DDBJ whole genome shotgun (WGS) entry which is preliminary data.</text>
</comment>
<keyword evidence="7" id="KW-1185">Reference proteome</keyword>
<evidence type="ECO:0000259" key="5">
    <source>
        <dbReference type="PROSITE" id="PS50830"/>
    </source>
</evidence>
<accession>A0A2M8S5Y1</accession>
<dbReference type="GO" id="GO:0016787">
    <property type="term" value="F:hydrolase activity"/>
    <property type="evidence" value="ECO:0007669"/>
    <property type="project" value="UniProtKB-KW"/>
</dbReference>
<dbReference type="InterPro" id="IPR016071">
    <property type="entry name" value="Staphylococal_nuclease_OB-fold"/>
</dbReference>
<evidence type="ECO:0000256" key="4">
    <source>
        <dbReference type="SAM" id="SignalP"/>
    </source>
</evidence>
<keyword evidence="4" id="KW-0732">Signal</keyword>
<dbReference type="Gene3D" id="2.40.50.90">
    <property type="match status" value="1"/>
</dbReference>
<feature type="domain" description="TNase-like" evidence="5">
    <location>
        <begin position="20"/>
        <end position="142"/>
    </location>
</feature>